<dbReference type="CDD" id="cd01671">
    <property type="entry name" value="CARD"/>
    <property type="match status" value="4"/>
</dbReference>
<evidence type="ECO:0008006" key="5">
    <source>
        <dbReference type="Google" id="ProtNLM"/>
    </source>
</evidence>
<keyword evidence="4" id="KW-1185">Reference proteome</keyword>
<reference evidence="3" key="1">
    <citation type="submission" date="2022-08" db="UniProtKB">
        <authorList>
            <consortium name="EnsemblMetazoa"/>
        </authorList>
    </citation>
    <scope>IDENTIFICATION</scope>
    <source>
        <strain evidence="3">05x7-T-G4-1.051#20</strain>
    </source>
</reference>
<dbReference type="InterPro" id="IPR000488">
    <property type="entry name" value="Death_dom"/>
</dbReference>
<dbReference type="InterPro" id="IPR011029">
    <property type="entry name" value="DEATH-like_dom_sf"/>
</dbReference>
<proteinExistence type="predicted"/>
<dbReference type="PANTHER" id="PTHR15034:SF5">
    <property type="entry name" value="DEATH DOMAIN-CONTAINING PROTEIN CRADD"/>
    <property type="match status" value="1"/>
</dbReference>
<dbReference type="InterPro" id="IPR037939">
    <property type="entry name" value="CRADD"/>
</dbReference>
<dbReference type="GO" id="GO:0007165">
    <property type="term" value="P:signal transduction"/>
    <property type="evidence" value="ECO:0007669"/>
    <property type="project" value="InterPro"/>
</dbReference>
<name>A0A8W8MM77_MAGGI</name>
<dbReference type="GO" id="GO:0002020">
    <property type="term" value="F:protease binding"/>
    <property type="evidence" value="ECO:0007669"/>
    <property type="project" value="InterPro"/>
</dbReference>
<dbReference type="InterPro" id="IPR001315">
    <property type="entry name" value="CARD"/>
</dbReference>
<dbReference type="Pfam" id="PF00531">
    <property type="entry name" value="Death"/>
    <property type="match status" value="2"/>
</dbReference>
<dbReference type="GO" id="GO:0070513">
    <property type="term" value="F:death domain binding"/>
    <property type="evidence" value="ECO:0007669"/>
    <property type="project" value="InterPro"/>
</dbReference>
<feature type="domain" description="Death" evidence="1">
    <location>
        <begin position="566"/>
        <end position="627"/>
    </location>
</feature>
<evidence type="ECO:0000313" key="4">
    <source>
        <dbReference type="Proteomes" id="UP000005408"/>
    </source>
</evidence>
<dbReference type="Pfam" id="PF00619">
    <property type="entry name" value="CARD"/>
    <property type="match status" value="4"/>
</dbReference>
<dbReference type="PROSITE" id="PS50209">
    <property type="entry name" value="CARD"/>
    <property type="match status" value="3"/>
</dbReference>
<dbReference type="Gene3D" id="1.10.533.10">
    <property type="entry name" value="Death Domain, Fas"/>
    <property type="match status" value="6"/>
</dbReference>
<dbReference type="EnsemblMetazoa" id="G34324.1">
    <property type="protein sequence ID" value="G34324.1:cds"/>
    <property type="gene ID" value="G34324"/>
</dbReference>
<protein>
    <recommendedName>
        <fullName evidence="5">Death domain-containing protein</fullName>
    </recommendedName>
</protein>
<dbReference type="Proteomes" id="UP000005408">
    <property type="component" value="Unassembled WGS sequence"/>
</dbReference>
<evidence type="ECO:0000259" key="1">
    <source>
        <dbReference type="PROSITE" id="PS50017"/>
    </source>
</evidence>
<dbReference type="PROSITE" id="PS50017">
    <property type="entry name" value="DEATH_DOMAIN"/>
    <property type="match status" value="2"/>
</dbReference>
<dbReference type="AlphaFoldDB" id="A0A8W8MM77"/>
<feature type="domain" description="CARD" evidence="2">
    <location>
        <begin position="440"/>
        <end position="529"/>
    </location>
</feature>
<feature type="domain" description="CARD" evidence="2">
    <location>
        <begin position="116"/>
        <end position="205"/>
    </location>
</feature>
<dbReference type="CDD" id="cd01670">
    <property type="entry name" value="Death"/>
    <property type="match status" value="2"/>
</dbReference>
<dbReference type="SUPFAM" id="SSF47986">
    <property type="entry name" value="DEATH domain"/>
    <property type="match status" value="6"/>
</dbReference>
<dbReference type="PANTHER" id="PTHR15034">
    <property type="entry name" value="DEATH DOMAIN-CONTAINING PROTEIN CRADD"/>
    <property type="match status" value="1"/>
</dbReference>
<organism evidence="3 4">
    <name type="scientific">Magallana gigas</name>
    <name type="common">Pacific oyster</name>
    <name type="synonym">Crassostrea gigas</name>
    <dbReference type="NCBI Taxonomy" id="29159"/>
    <lineage>
        <taxon>Eukaryota</taxon>
        <taxon>Metazoa</taxon>
        <taxon>Spiralia</taxon>
        <taxon>Lophotrochozoa</taxon>
        <taxon>Mollusca</taxon>
        <taxon>Bivalvia</taxon>
        <taxon>Autobranchia</taxon>
        <taxon>Pteriomorphia</taxon>
        <taxon>Ostreida</taxon>
        <taxon>Ostreoidea</taxon>
        <taxon>Ostreidae</taxon>
        <taxon>Magallana</taxon>
    </lineage>
</organism>
<sequence>MPSKINSPISADDAQRIKKNWGFLKRNLDQNSTRDDFMVEDIWDLPDFEEISAEKTPQKRNEVFLKLLLRSGQRAYRIFIEALKKQSLDYIVRKLESTEIIQYTETTMQSQIDQPISAEDAQRIETNMSFLTQQLAQEAIRDNFIEQLIWDVPHFEEIDGEKTPQKRNEVFLKLLLRSGPKAYEIFIAALKNHKSDHIVEKLESTEITENNKAVLDHFASLTEDKKTHVLVETDLLIFNKVVDSDIEIFGSALQLTQAEISRIQKEHFSSVDTQVHTILQKWRTTNGKTATLGRFTKSLMDAEAAGASIYWDVFSSPEPKAQSTMPSKINSPISADDAQRIKKNWGFLNRNLDQNSIRGDFMDEDVWVLLDFQEIDAEKTPQKRNEVFLKLLLRSGPRAYKIFIAALKKQSLNYIVQKLESTKIIQYTETTMQSQIDQPISADDAQRIEKNMSFLTQQLAQDAIRDNFIEQLIWDVPHFEEIDGENTPQKRNEVFLKLLLRSGPKAYGIFIAALKNHNSDHIVKKLESTKITQNNQAVLDHFASLTDDRKTHVLVNTDLLKFNKVVGSDIEIFGKALQLKQADIDGIRMVNSLSVPTQVHQIIQMWKSKNGKLATLGRFTKNLMDAEAAGARIYWDVFDQGVKEVTS</sequence>
<dbReference type="GO" id="GO:0042981">
    <property type="term" value="P:regulation of apoptotic process"/>
    <property type="evidence" value="ECO:0007669"/>
    <property type="project" value="InterPro"/>
</dbReference>
<evidence type="ECO:0000313" key="3">
    <source>
        <dbReference type="EnsemblMetazoa" id="G34324.1:cds"/>
    </source>
</evidence>
<evidence type="ECO:0000259" key="2">
    <source>
        <dbReference type="PROSITE" id="PS50209"/>
    </source>
</evidence>
<feature type="domain" description="Death" evidence="1">
    <location>
        <begin position="231"/>
        <end position="303"/>
    </location>
</feature>
<feature type="domain" description="CARD" evidence="2">
    <location>
        <begin position="9"/>
        <end position="98"/>
    </location>
</feature>
<accession>A0A8W8MM77</accession>